<dbReference type="PANTHER" id="PTHR31326">
    <property type="entry name" value="PROTEIN CLT2, CHLOROPLASTIC"/>
    <property type="match status" value="1"/>
</dbReference>
<sequence>MADEETPLRPAISTSAGTSSSTANTAGTTPIRRPSFLLSKLPPPPPPEPETAAKKTSKAVKLAIYVFASTFTAAANAVWFKKMLNAYRPNFEFFGNQFNVFLYVLLAALVVLHKRVRYGAHWWHKQDLPLSVLCFMGFLDATGSILSTMGGAYTAGAVQTLLNQVIIPMTLALSFLCLGQRFTGAQTLGALTIFIGAGIAIVPSFLAGKGARAGSGSGEGPPTTTLTGVLLFFSSILPGAFSNVYKEWGFAQFHVDLYYLTTFVSAIQVLFGFAFLPALQVPIFGGMPLREIPQQFTLGFKCFRGINTLPGDDCKDAFLTMWMYVLINFLFNVLQLLITKHGGATLLVISAALALPVTNFAFSMTWIMGEDTEPFNPFDAVALAVVLVGFLLYSAWDDLVDRRKKQRKRLPIQFAAGSVMYLRERADSDPSTPGYTPIRVEPPRRRGSIDVQLNRAPHPDGTNNGISASTRLLAPSKAVPILLQQKQQRRREEAGGGLAPGRPSLYQIDIVSDEVGTVSL</sequence>
<evidence type="ECO:0000256" key="5">
    <source>
        <dbReference type="ARBA" id="ARBA00022989"/>
    </source>
</evidence>
<dbReference type="Proteomes" id="UP000355283">
    <property type="component" value="Unassembled WGS sequence"/>
</dbReference>
<comment type="subcellular location">
    <subcellularLocation>
        <location evidence="1">Membrane</location>
        <topology evidence="1">Multi-pass membrane protein</topology>
    </subcellularLocation>
</comment>
<dbReference type="Pfam" id="PF08627">
    <property type="entry name" value="CRT-like"/>
    <property type="match status" value="1"/>
</dbReference>
<accession>A0A4D9DHE8</accession>
<protein>
    <recommendedName>
        <fullName evidence="11">EamA domain-containing protein</fullName>
    </recommendedName>
</protein>
<evidence type="ECO:0000313" key="10">
    <source>
        <dbReference type="Proteomes" id="UP000355283"/>
    </source>
</evidence>
<evidence type="ECO:0000256" key="8">
    <source>
        <dbReference type="SAM" id="Phobius"/>
    </source>
</evidence>
<evidence type="ECO:0000256" key="3">
    <source>
        <dbReference type="ARBA" id="ARBA00022448"/>
    </source>
</evidence>
<keyword evidence="5 8" id="KW-1133">Transmembrane helix</keyword>
<evidence type="ECO:0000256" key="1">
    <source>
        <dbReference type="ARBA" id="ARBA00004141"/>
    </source>
</evidence>
<reference evidence="9 10" key="1">
    <citation type="submission" date="2019-01" db="EMBL/GenBank/DDBJ databases">
        <title>Nuclear Genome Assembly of the Microalgal Biofuel strain Nannochloropsis salina CCMP1776.</title>
        <authorList>
            <person name="Hovde B."/>
        </authorList>
    </citation>
    <scope>NUCLEOTIDE SEQUENCE [LARGE SCALE GENOMIC DNA]</scope>
    <source>
        <strain evidence="9 10">CCMP1776</strain>
    </source>
</reference>
<name>A0A4D9DHE8_9STRA</name>
<comment type="similarity">
    <text evidence="2">Belongs to the CRT-like transporter family.</text>
</comment>
<feature type="transmembrane region" description="Helical" evidence="8">
    <location>
        <begin position="226"/>
        <end position="245"/>
    </location>
</feature>
<organism evidence="9 10">
    <name type="scientific">Nannochloropsis salina CCMP1776</name>
    <dbReference type="NCBI Taxonomy" id="1027361"/>
    <lineage>
        <taxon>Eukaryota</taxon>
        <taxon>Sar</taxon>
        <taxon>Stramenopiles</taxon>
        <taxon>Ochrophyta</taxon>
        <taxon>Eustigmatophyceae</taxon>
        <taxon>Eustigmatales</taxon>
        <taxon>Monodopsidaceae</taxon>
        <taxon>Microchloropsis</taxon>
        <taxon>Microchloropsis salina</taxon>
    </lineage>
</organism>
<dbReference type="InterPro" id="IPR013936">
    <property type="entry name" value="CRT-like"/>
</dbReference>
<keyword evidence="6 8" id="KW-0472">Membrane</keyword>
<feature type="transmembrane region" description="Helical" evidence="8">
    <location>
        <begin position="100"/>
        <end position="116"/>
    </location>
</feature>
<dbReference type="OrthoDB" id="416555at2759"/>
<evidence type="ECO:0000256" key="6">
    <source>
        <dbReference type="ARBA" id="ARBA00023136"/>
    </source>
</evidence>
<feature type="compositionally biased region" description="Low complexity" evidence="7">
    <location>
        <begin position="13"/>
        <end position="29"/>
    </location>
</feature>
<feature type="region of interest" description="Disordered" evidence="7">
    <location>
        <begin position="1"/>
        <end position="54"/>
    </location>
</feature>
<feature type="transmembrane region" description="Helical" evidence="8">
    <location>
        <begin position="257"/>
        <end position="279"/>
    </location>
</feature>
<feature type="transmembrane region" description="Helical" evidence="8">
    <location>
        <begin position="380"/>
        <end position="400"/>
    </location>
</feature>
<evidence type="ECO:0000256" key="4">
    <source>
        <dbReference type="ARBA" id="ARBA00022692"/>
    </source>
</evidence>
<dbReference type="EMBL" id="SDOX01000002">
    <property type="protein sequence ID" value="TFJ88249.1"/>
    <property type="molecule type" value="Genomic_DNA"/>
</dbReference>
<evidence type="ECO:0008006" key="11">
    <source>
        <dbReference type="Google" id="ProtNLM"/>
    </source>
</evidence>
<evidence type="ECO:0000256" key="7">
    <source>
        <dbReference type="SAM" id="MobiDB-lite"/>
    </source>
</evidence>
<proteinExistence type="inferred from homology"/>
<dbReference type="PANTHER" id="PTHR31326:SF1">
    <property type="entry name" value="PROTEIN CLT2, CHLOROPLASTIC"/>
    <property type="match status" value="1"/>
</dbReference>
<keyword evidence="10" id="KW-1185">Reference proteome</keyword>
<feature type="transmembrane region" description="Helical" evidence="8">
    <location>
        <begin position="62"/>
        <end position="80"/>
    </location>
</feature>
<feature type="transmembrane region" description="Helical" evidence="8">
    <location>
        <begin position="152"/>
        <end position="176"/>
    </location>
</feature>
<dbReference type="AlphaFoldDB" id="A0A4D9DHE8"/>
<feature type="transmembrane region" description="Helical" evidence="8">
    <location>
        <begin position="188"/>
        <end position="206"/>
    </location>
</feature>
<keyword evidence="4 8" id="KW-0812">Transmembrane</keyword>
<feature type="transmembrane region" description="Helical" evidence="8">
    <location>
        <begin position="345"/>
        <end position="368"/>
    </location>
</feature>
<evidence type="ECO:0000256" key="2">
    <source>
        <dbReference type="ARBA" id="ARBA00006690"/>
    </source>
</evidence>
<feature type="transmembrane region" description="Helical" evidence="8">
    <location>
        <begin position="128"/>
        <end position="146"/>
    </location>
</feature>
<feature type="transmembrane region" description="Helical" evidence="8">
    <location>
        <begin position="317"/>
        <end position="338"/>
    </location>
</feature>
<keyword evidence="3" id="KW-0813">Transport</keyword>
<gene>
    <name evidence="9" type="ORF">NSK_000598</name>
</gene>
<dbReference type="GO" id="GO:0016020">
    <property type="term" value="C:membrane"/>
    <property type="evidence" value="ECO:0007669"/>
    <property type="project" value="UniProtKB-SubCell"/>
</dbReference>
<comment type="caution">
    <text evidence="9">The sequence shown here is derived from an EMBL/GenBank/DDBJ whole genome shotgun (WGS) entry which is preliminary data.</text>
</comment>
<evidence type="ECO:0000313" key="9">
    <source>
        <dbReference type="EMBL" id="TFJ88249.1"/>
    </source>
</evidence>